<dbReference type="GO" id="GO:0000307">
    <property type="term" value="C:cyclin-dependent protein kinase holoenzyme complex"/>
    <property type="evidence" value="ECO:0000318"/>
    <property type="project" value="GO_Central"/>
</dbReference>
<feature type="transmembrane region" description="Helical" evidence="1">
    <location>
        <begin position="145"/>
        <end position="162"/>
    </location>
</feature>
<evidence type="ECO:0000256" key="1">
    <source>
        <dbReference type="SAM" id="Phobius"/>
    </source>
</evidence>
<name>K4BUM7_SOLLC</name>
<dbReference type="Gene3D" id="1.10.472.10">
    <property type="entry name" value="Cyclin-like"/>
    <property type="match status" value="2"/>
</dbReference>
<dbReference type="PhylomeDB" id="K4BUM7"/>
<keyword evidence="3" id="KW-1185">Reference proteome</keyword>
<dbReference type="GO" id="GO:0000082">
    <property type="term" value="P:G1/S transition of mitotic cell cycle"/>
    <property type="evidence" value="ECO:0000318"/>
    <property type="project" value="GO_Central"/>
</dbReference>
<dbReference type="EnsemblPlants" id="Solyc04g077900.1.1">
    <property type="protein sequence ID" value="Solyc04g077900.1.1"/>
    <property type="gene ID" value="Solyc04g077900.1"/>
</dbReference>
<sequence>MAEEDWGDIFTNLRMSACRGRLQLFARQFFAEKKIDIGEDNEDYVENMLKEEEKIAIAGLTNTLPLRTLSLPWLPKARRTAIYNIVFVMKIENPISLFSLLLLFSYYFFFENLQFGGSLGVRKITIYAAVIYVDRFLSLVPKKRKILRIAVLLAYACLYLAFEEHEDYRGLLVSVDSRSYTESIMNLKSSVVTQFGGIVNFVTPIQFIKFFLSKLCKDFSRKEYARIKTVEVIMSTIGDVRLMSVRAFVVGAAATLLASNPNILTHEMIKEEINALPKKWMIPIDEMCSCYDRLLETNRHRLDIS</sequence>
<evidence type="ECO:0000313" key="2">
    <source>
        <dbReference type="EnsemblPlants" id="Solyc04g077900.1.1"/>
    </source>
</evidence>
<protein>
    <recommendedName>
        <fullName evidence="4">Cyclin N-terminal domain-containing protein</fullName>
    </recommendedName>
</protein>
<dbReference type="GO" id="GO:0005737">
    <property type="term" value="C:cytoplasm"/>
    <property type="evidence" value="ECO:0000318"/>
    <property type="project" value="GO_Central"/>
</dbReference>
<dbReference type="GO" id="GO:0016538">
    <property type="term" value="F:cyclin-dependent protein serine/threonine kinase regulator activity"/>
    <property type="evidence" value="ECO:0000318"/>
    <property type="project" value="GO_Central"/>
</dbReference>
<dbReference type="Gramene" id="Solyc04g077900.1.1">
    <property type="protein sequence ID" value="Solyc04g077900.1.1"/>
    <property type="gene ID" value="Solyc04g077900.1"/>
</dbReference>
<dbReference type="OMA" id="HEMIKEE"/>
<dbReference type="InParanoid" id="K4BUM7"/>
<dbReference type="AlphaFoldDB" id="K4BUM7"/>
<accession>K4BUM7</accession>
<feature type="transmembrane region" description="Helical" evidence="1">
    <location>
        <begin position="115"/>
        <end position="133"/>
    </location>
</feature>
<organism evidence="2">
    <name type="scientific">Solanum lycopersicum</name>
    <name type="common">Tomato</name>
    <name type="synonym">Lycopersicon esculentum</name>
    <dbReference type="NCBI Taxonomy" id="4081"/>
    <lineage>
        <taxon>Eukaryota</taxon>
        <taxon>Viridiplantae</taxon>
        <taxon>Streptophyta</taxon>
        <taxon>Embryophyta</taxon>
        <taxon>Tracheophyta</taxon>
        <taxon>Spermatophyta</taxon>
        <taxon>Magnoliopsida</taxon>
        <taxon>eudicotyledons</taxon>
        <taxon>Gunneridae</taxon>
        <taxon>Pentapetalae</taxon>
        <taxon>asterids</taxon>
        <taxon>lamiids</taxon>
        <taxon>Solanales</taxon>
        <taxon>Solanaceae</taxon>
        <taxon>Solanoideae</taxon>
        <taxon>Solaneae</taxon>
        <taxon>Solanum</taxon>
        <taxon>Solanum subgen. Lycopersicon</taxon>
    </lineage>
</organism>
<feature type="transmembrane region" description="Helical" evidence="1">
    <location>
        <begin position="191"/>
        <end position="212"/>
    </location>
</feature>
<proteinExistence type="predicted"/>
<dbReference type="FunFam" id="1.10.472.10:FF:000374">
    <property type="entry name" value="Cyclin-D5-1"/>
    <property type="match status" value="1"/>
</dbReference>
<keyword evidence="1" id="KW-0812">Transmembrane</keyword>
<dbReference type="Proteomes" id="UP000004994">
    <property type="component" value="Chromosome 4"/>
</dbReference>
<feature type="transmembrane region" description="Helical" evidence="1">
    <location>
        <begin position="81"/>
        <end position="109"/>
    </location>
</feature>
<keyword evidence="1" id="KW-1133">Transmembrane helix</keyword>
<dbReference type="HOGENOM" id="CLU_083169_0_0_1"/>
<dbReference type="STRING" id="4081.K4BUM7"/>
<keyword evidence="1" id="KW-0472">Membrane</keyword>
<reference evidence="2" key="1">
    <citation type="journal article" date="2012" name="Nature">
        <title>The tomato genome sequence provides insights into fleshy fruit evolution.</title>
        <authorList>
            <consortium name="Tomato Genome Consortium"/>
        </authorList>
    </citation>
    <scope>NUCLEOTIDE SEQUENCE [LARGE SCALE GENOMIC DNA]</scope>
    <source>
        <strain evidence="2">cv. Heinz 1706</strain>
    </source>
</reference>
<evidence type="ECO:0000313" key="3">
    <source>
        <dbReference type="Proteomes" id="UP000004994"/>
    </source>
</evidence>
<reference evidence="2" key="2">
    <citation type="submission" date="2015-06" db="UniProtKB">
        <authorList>
            <consortium name="EnsemblPlants"/>
        </authorList>
    </citation>
    <scope>IDENTIFICATION</scope>
    <source>
        <strain evidence="2">cv. Heinz 1706</strain>
    </source>
</reference>
<dbReference type="PaxDb" id="4081-Solyc04g077900.1.1"/>
<dbReference type="GO" id="GO:0005634">
    <property type="term" value="C:nucleus"/>
    <property type="evidence" value="ECO:0000318"/>
    <property type="project" value="GO_Central"/>
</dbReference>
<evidence type="ECO:0008006" key="4">
    <source>
        <dbReference type="Google" id="ProtNLM"/>
    </source>
</evidence>
<dbReference type="InterPro" id="IPR036915">
    <property type="entry name" value="Cyclin-like_sf"/>
</dbReference>
<dbReference type="SUPFAM" id="SSF47954">
    <property type="entry name" value="Cyclin-like"/>
    <property type="match status" value="1"/>
</dbReference>